<name>A0A158G563_9BURK</name>
<sequence length="189" mass="21386">MITLHKPARHHEDSLIDPPTQCHVRTACIDDVPDVASIHVRSWRAAYVSILPAEYLNGLSVARRTEVWTRVVKQGKPNLILAVKGSSALGFAAWGASRDADATQSVAEVEACYVDPDHWRTGAGRALFQVLKRAAEEQRFQRVTVWVLEENYPARRFYEAHGFRHEDRKRQLTIGGQSVEEHRYVCDIG</sequence>
<proteinExistence type="predicted"/>
<protein>
    <submittedName>
        <fullName evidence="4">N-acetyltransferase GCN5</fullName>
    </submittedName>
</protein>
<dbReference type="Pfam" id="PF00583">
    <property type="entry name" value="Acetyltransf_1"/>
    <property type="match status" value="1"/>
</dbReference>
<dbReference type="SUPFAM" id="SSF55729">
    <property type="entry name" value="Acyl-CoA N-acyltransferases (Nat)"/>
    <property type="match status" value="1"/>
</dbReference>
<keyword evidence="5" id="KW-1185">Reference proteome</keyword>
<dbReference type="AlphaFoldDB" id="A0A158G563"/>
<evidence type="ECO:0000313" key="5">
    <source>
        <dbReference type="Proteomes" id="UP000054770"/>
    </source>
</evidence>
<evidence type="ECO:0000256" key="1">
    <source>
        <dbReference type="ARBA" id="ARBA00022679"/>
    </source>
</evidence>
<accession>A0A158G563</accession>
<dbReference type="Proteomes" id="UP000054770">
    <property type="component" value="Unassembled WGS sequence"/>
</dbReference>
<dbReference type="RefSeq" id="WP_087643507.1">
    <property type="nucleotide sequence ID" value="NZ_FCON02000009.1"/>
</dbReference>
<dbReference type="CDD" id="cd04301">
    <property type="entry name" value="NAT_SF"/>
    <property type="match status" value="1"/>
</dbReference>
<dbReference type="OrthoDB" id="8595358at2"/>
<evidence type="ECO:0000256" key="2">
    <source>
        <dbReference type="ARBA" id="ARBA00023315"/>
    </source>
</evidence>
<dbReference type="PANTHER" id="PTHR43877">
    <property type="entry name" value="AMINOALKYLPHOSPHONATE N-ACETYLTRANSFERASE-RELATED-RELATED"/>
    <property type="match status" value="1"/>
</dbReference>
<dbReference type="PROSITE" id="PS51186">
    <property type="entry name" value="GNAT"/>
    <property type="match status" value="1"/>
</dbReference>
<feature type="domain" description="N-acetyltransferase" evidence="3">
    <location>
        <begin position="22"/>
        <end position="186"/>
    </location>
</feature>
<dbReference type="GO" id="GO:0016747">
    <property type="term" value="F:acyltransferase activity, transferring groups other than amino-acyl groups"/>
    <property type="evidence" value="ECO:0007669"/>
    <property type="project" value="InterPro"/>
</dbReference>
<gene>
    <name evidence="4" type="ORF">AWB68_01284</name>
</gene>
<dbReference type="Gene3D" id="3.40.630.30">
    <property type="match status" value="1"/>
</dbReference>
<dbReference type="InterPro" id="IPR000182">
    <property type="entry name" value="GNAT_dom"/>
</dbReference>
<dbReference type="EMBL" id="FCON02000009">
    <property type="protein sequence ID" value="SAL27172.1"/>
    <property type="molecule type" value="Genomic_DNA"/>
</dbReference>
<organism evidence="4 5">
    <name type="scientific">Caballeronia choica</name>
    <dbReference type="NCBI Taxonomy" id="326476"/>
    <lineage>
        <taxon>Bacteria</taxon>
        <taxon>Pseudomonadati</taxon>
        <taxon>Pseudomonadota</taxon>
        <taxon>Betaproteobacteria</taxon>
        <taxon>Burkholderiales</taxon>
        <taxon>Burkholderiaceae</taxon>
        <taxon>Caballeronia</taxon>
    </lineage>
</organism>
<evidence type="ECO:0000313" key="4">
    <source>
        <dbReference type="EMBL" id="SAL27172.1"/>
    </source>
</evidence>
<keyword evidence="2" id="KW-0012">Acyltransferase</keyword>
<dbReference type="InterPro" id="IPR016181">
    <property type="entry name" value="Acyl_CoA_acyltransferase"/>
</dbReference>
<keyword evidence="1" id="KW-0808">Transferase</keyword>
<reference evidence="4" key="1">
    <citation type="submission" date="2016-01" db="EMBL/GenBank/DDBJ databases">
        <authorList>
            <person name="Peeters C."/>
        </authorList>
    </citation>
    <scope>NUCLEOTIDE SEQUENCE [LARGE SCALE GENOMIC DNA]</scope>
    <source>
        <strain evidence="4">LMG 22940</strain>
    </source>
</reference>
<evidence type="ECO:0000259" key="3">
    <source>
        <dbReference type="PROSITE" id="PS51186"/>
    </source>
</evidence>
<comment type="caution">
    <text evidence="4">The sequence shown here is derived from an EMBL/GenBank/DDBJ whole genome shotgun (WGS) entry which is preliminary data.</text>
</comment>
<dbReference type="InterPro" id="IPR050832">
    <property type="entry name" value="Bact_Acetyltransf"/>
</dbReference>